<sequence>FAGGAGISYLPARCVMTLRVTPVIRYPPVLRSRSSLLKAFWYT</sequence>
<accession>A0A0F9F032</accession>
<protein>
    <submittedName>
        <fullName evidence="1">Uncharacterized protein</fullName>
    </submittedName>
</protein>
<organism evidence="1">
    <name type="scientific">marine sediment metagenome</name>
    <dbReference type="NCBI Taxonomy" id="412755"/>
    <lineage>
        <taxon>unclassified sequences</taxon>
        <taxon>metagenomes</taxon>
        <taxon>ecological metagenomes</taxon>
    </lineage>
</organism>
<evidence type="ECO:0000313" key="1">
    <source>
        <dbReference type="EMBL" id="KKL44437.1"/>
    </source>
</evidence>
<proteinExistence type="predicted"/>
<dbReference type="EMBL" id="LAZR01034762">
    <property type="protein sequence ID" value="KKL44437.1"/>
    <property type="molecule type" value="Genomic_DNA"/>
</dbReference>
<name>A0A0F9F032_9ZZZZ</name>
<dbReference type="AlphaFoldDB" id="A0A0F9F032"/>
<reference evidence="1" key="1">
    <citation type="journal article" date="2015" name="Nature">
        <title>Complex archaea that bridge the gap between prokaryotes and eukaryotes.</title>
        <authorList>
            <person name="Spang A."/>
            <person name="Saw J.H."/>
            <person name="Jorgensen S.L."/>
            <person name="Zaremba-Niedzwiedzka K."/>
            <person name="Martijn J."/>
            <person name="Lind A.E."/>
            <person name="van Eijk R."/>
            <person name="Schleper C."/>
            <person name="Guy L."/>
            <person name="Ettema T.J."/>
        </authorList>
    </citation>
    <scope>NUCLEOTIDE SEQUENCE</scope>
</reference>
<feature type="non-terminal residue" evidence="1">
    <location>
        <position position="1"/>
    </location>
</feature>
<gene>
    <name evidence="1" type="ORF">LCGC14_2365720</name>
</gene>
<comment type="caution">
    <text evidence="1">The sequence shown here is derived from an EMBL/GenBank/DDBJ whole genome shotgun (WGS) entry which is preliminary data.</text>
</comment>